<dbReference type="PaxDb" id="55529-EKX54093"/>
<protein>
    <submittedName>
        <fullName evidence="3 4">Uncharacterized protein</fullName>
    </submittedName>
</protein>
<reference evidence="5" key="2">
    <citation type="submission" date="2012-11" db="EMBL/GenBank/DDBJ databases">
        <authorList>
            <person name="Kuo A."/>
            <person name="Curtis B.A."/>
            <person name="Tanifuji G."/>
            <person name="Burki F."/>
            <person name="Gruber A."/>
            <person name="Irimia M."/>
            <person name="Maruyama S."/>
            <person name="Arias M.C."/>
            <person name="Ball S.G."/>
            <person name="Gile G.H."/>
            <person name="Hirakawa Y."/>
            <person name="Hopkins J.F."/>
            <person name="Rensing S.A."/>
            <person name="Schmutz J."/>
            <person name="Symeonidi A."/>
            <person name="Elias M."/>
            <person name="Eveleigh R.J."/>
            <person name="Herman E.K."/>
            <person name="Klute M.J."/>
            <person name="Nakayama T."/>
            <person name="Obornik M."/>
            <person name="Reyes-Prieto A."/>
            <person name="Armbrust E.V."/>
            <person name="Aves S.J."/>
            <person name="Beiko R.G."/>
            <person name="Coutinho P."/>
            <person name="Dacks J.B."/>
            <person name="Durnford D.G."/>
            <person name="Fast N.M."/>
            <person name="Green B.R."/>
            <person name="Grisdale C."/>
            <person name="Hempe F."/>
            <person name="Henrissat B."/>
            <person name="Hoppner M.P."/>
            <person name="Ishida K.-I."/>
            <person name="Kim E."/>
            <person name="Koreny L."/>
            <person name="Kroth P.G."/>
            <person name="Liu Y."/>
            <person name="Malik S.-B."/>
            <person name="Maier U.G."/>
            <person name="McRose D."/>
            <person name="Mock T."/>
            <person name="Neilson J.A."/>
            <person name="Onodera N.T."/>
            <person name="Poole A.M."/>
            <person name="Pritham E.J."/>
            <person name="Richards T.A."/>
            <person name="Rocap G."/>
            <person name="Roy S.W."/>
            <person name="Sarai C."/>
            <person name="Schaack S."/>
            <person name="Shirato S."/>
            <person name="Slamovits C.H."/>
            <person name="Spencer D.F."/>
            <person name="Suzuki S."/>
            <person name="Worden A.Z."/>
            <person name="Zauner S."/>
            <person name="Barry K."/>
            <person name="Bell C."/>
            <person name="Bharti A.K."/>
            <person name="Crow J.A."/>
            <person name="Grimwood J."/>
            <person name="Kramer R."/>
            <person name="Lindquist E."/>
            <person name="Lucas S."/>
            <person name="Salamov A."/>
            <person name="McFadden G.I."/>
            <person name="Lane C.E."/>
            <person name="Keeling P.J."/>
            <person name="Gray M.W."/>
            <person name="Grigoriev I.V."/>
            <person name="Archibald J.M."/>
        </authorList>
    </citation>
    <scope>NUCLEOTIDE SEQUENCE</scope>
    <source>
        <strain evidence="5">CCMP2712</strain>
    </source>
</reference>
<dbReference type="EnsemblProtists" id="EKX54093">
    <property type="protein sequence ID" value="EKX54093"/>
    <property type="gene ID" value="GUITHDRAFT_132495"/>
</dbReference>
<evidence type="ECO:0000256" key="2">
    <source>
        <dbReference type="SAM" id="SignalP"/>
    </source>
</evidence>
<dbReference type="RefSeq" id="XP_005841073.1">
    <property type="nucleotide sequence ID" value="XM_005841016.1"/>
</dbReference>
<dbReference type="KEGG" id="gtt:GUITHDRAFT_132495"/>
<dbReference type="AlphaFoldDB" id="L1K136"/>
<name>L1K136_GUITC</name>
<feature type="chain" id="PRO_5008772016" evidence="2">
    <location>
        <begin position="21"/>
        <end position="454"/>
    </location>
</feature>
<evidence type="ECO:0000313" key="4">
    <source>
        <dbReference type="EnsemblProtists" id="EKX54093"/>
    </source>
</evidence>
<sequence length="454" mass="50042">MSLFLLLSLLSLLSLATSLGSPPCDRIIAGLEGQDAVAWEGVSGQELWEMSPCARELEDMMSLAPPATERLYQELHGGADGIPSTRSFFLEDIGEVALRILEPQQGKVYVKSEEDNDRGGIVSEEGKLIVVFELVCASKVPFSMRFNAQWQANEHFHELSVSSSCSSNEHQKYNYLAMPNAWSLLRKGQNTFGLWLELEGSEKFMEEVVDFYVFSCPQQRRGCKEHAFLKGTVGGRIGGGGGGGGRGGRGGGESASVVVNEAGEEEGETVSGSMGSRLAGVWDGRVCELISSFSGGAIEFQLTVIERYQFGCSYQVRFLLPDSSGNHQDRWRSPGRVDVQDRHHIEDNGRRSRLLRLSFRLPACLQQDRILVQLVSSSCSPPIEWWGARVWDLGGPQQELSWPWRHGWAGEAITPGRTVAKFRVEMDKFGDGAKRRGEEQEQAGVREVAAASSF</sequence>
<keyword evidence="5" id="KW-1185">Reference proteome</keyword>
<dbReference type="EMBL" id="JH992968">
    <property type="protein sequence ID" value="EKX54093.1"/>
    <property type="molecule type" value="Genomic_DNA"/>
</dbReference>
<gene>
    <name evidence="3" type="ORF">GUITHDRAFT_132495</name>
</gene>
<keyword evidence="2" id="KW-0732">Signal</keyword>
<reference evidence="4" key="3">
    <citation type="submission" date="2016-03" db="UniProtKB">
        <authorList>
            <consortium name="EnsemblProtists"/>
        </authorList>
    </citation>
    <scope>IDENTIFICATION</scope>
</reference>
<dbReference type="HOGENOM" id="CLU_603336_0_0_1"/>
<reference evidence="3 5" key="1">
    <citation type="journal article" date="2012" name="Nature">
        <title>Algal genomes reveal evolutionary mosaicism and the fate of nucleomorphs.</title>
        <authorList>
            <consortium name="DOE Joint Genome Institute"/>
            <person name="Curtis B.A."/>
            <person name="Tanifuji G."/>
            <person name="Burki F."/>
            <person name="Gruber A."/>
            <person name="Irimia M."/>
            <person name="Maruyama S."/>
            <person name="Arias M.C."/>
            <person name="Ball S.G."/>
            <person name="Gile G.H."/>
            <person name="Hirakawa Y."/>
            <person name="Hopkins J.F."/>
            <person name="Kuo A."/>
            <person name="Rensing S.A."/>
            <person name="Schmutz J."/>
            <person name="Symeonidi A."/>
            <person name="Elias M."/>
            <person name="Eveleigh R.J."/>
            <person name="Herman E.K."/>
            <person name="Klute M.J."/>
            <person name="Nakayama T."/>
            <person name="Obornik M."/>
            <person name="Reyes-Prieto A."/>
            <person name="Armbrust E.V."/>
            <person name="Aves S.J."/>
            <person name="Beiko R.G."/>
            <person name="Coutinho P."/>
            <person name="Dacks J.B."/>
            <person name="Durnford D.G."/>
            <person name="Fast N.M."/>
            <person name="Green B.R."/>
            <person name="Grisdale C.J."/>
            <person name="Hempel F."/>
            <person name="Henrissat B."/>
            <person name="Hoppner M.P."/>
            <person name="Ishida K."/>
            <person name="Kim E."/>
            <person name="Koreny L."/>
            <person name="Kroth P.G."/>
            <person name="Liu Y."/>
            <person name="Malik S.B."/>
            <person name="Maier U.G."/>
            <person name="McRose D."/>
            <person name="Mock T."/>
            <person name="Neilson J.A."/>
            <person name="Onodera N.T."/>
            <person name="Poole A.M."/>
            <person name="Pritham E.J."/>
            <person name="Richards T.A."/>
            <person name="Rocap G."/>
            <person name="Roy S.W."/>
            <person name="Sarai C."/>
            <person name="Schaack S."/>
            <person name="Shirato S."/>
            <person name="Slamovits C.H."/>
            <person name="Spencer D.F."/>
            <person name="Suzuki S."/>
            <person name="Worden A.Z."/>
            <person name="Zauner S."/>
            <person name="Barry K."/>
            <person name="Bell C."/>
            <person name="Bharti A.K."/>
            <person name="Crow J.A."/>
            <person name="Grimwood J."/>
            <person name="Kramer R."/>
            <person name="Lindquist E."/>
            <person name="Lucas S."/>
            <person name="Salamov A."/>
            <person name="McFadden G.I."/>
            <person name="Lane C.E."/>
            <person name="Keeling P.J."/>
            <person name="Gray M.W."/>
            <person name="Grigoriev I.V."/>
            <person name="Archibald J.M."/>
        </authorList>
    </citation>
    <scope>NUCLEOTIDE SEQUENCE</scope>
    <source>
        <strain evidence="3 5">CCMP2712</strain>
    </source>
</reference>
<proteinExistence type="predicted"/>
<feature type="signal peptide" evidence="2">
    <location>
        <begin position="1"/>
        <end position="20"/>
    </location>
</feature>
<evidence type="ECO:0000313" key="3">
    <source>
        <dbReference type="EMBL" id="EKX54093.1"/>
    </source>
</evidence>
<evidence type="ECO:0000313" key="5">
    <source>
        <dbReference type="Proteomes" id="UP000011087"/>
    </source>
</evidence>
<organism evidence="3">
    <name type="scientific">Guillardia theta (strain CCMP2712)</name>
    <name type="common">Cryptophyte</name>
    <dbReference type="NCBI Taxonomy" id="905079"/>
    <lineage>
        <taxon>Eukaryota</taxon>
        <taxon>Cryptophyceae</taxon>
        <taxon>Pyrenomonadales</taxon>
        <taxon>Geminigeraceae</taxon>
        <taxon>Guillardia</taxon>
    </lineage>
</organism>
<evidence type="ECO:0000256" key="1">
    <source>
        <dbReference type="SAM" id="MobiDB-lite"/>
    </source>
</evidence>
<dbReference type="GeneID" id="17310861"/>
<feature type="region of interest" description="Disordered" evidence="1">
    <location>
        <begin position="431"/>
        <end position="454"/>
    </location>
</feature>
<dbReference type="Proteomes" id="UP000011087">
    <property type="component" value="Unassembled WGS sequence"/>
</dbReference>
<accession>L1K136</accession>